<evidence type="ECO:0000259" key="3">
    <source>
        <dbReference type="PROSITE" id="PS51688"/>
    </source>
</evidence>
<accession>A0ABQ1JKG8</accession>
<evidence type="ECO:0000256" key="2">
    <source>
        <dbReference type="SAM" id="Coils"/>
    </source>
</evidence>
<reference evidence="5" key="1">
    <citation type="journal article" date="2019" name="Int. J. Syst. Evol. Microbiol.">
        <title>The Global Catalogue of Microorganisms (GCM) 10K type strain sequencing project: providing services to taxonomists for standard genome sequencing and annotation.</title>
        <authorList>
            <consortium name="The Broad Institute Genomics Platform"/>
            <consortium name="The Broad Institute Genome Sequencing Center for Infectious Disease"/>
            <person name="Wu L."/>
            <person name="Ma J."/>
        </authorList>
    </citation>
    <scope>NUCLEOTIDE SEQUENCE [LARGE SCALE GENOMIC DNA]</scope>
    <source>
        <strain evidence="5">CGMCC 1.15461</strain>
    </source>
</reference>
<dbReference type="EMBL" id="BMJE01000002">
    <property type="protein sequence ID" value="GGB70750.1"/>
    <property type="molecule type" value="Genomic_DNA"/>
</dbReference>
<evidence type="ECO:0000313" key="4">
    <source>
        <dbReference type="EMBL" id="GGB70750.1"/>
    </source>
</evidence>
<dbReference type="Pfam" id="PF18962">
    <property type="entry name" value="Por_Secre_tail"/>
    <property type="match status" value="1"/>
</dbReference>
<keyword evidence="1" id="KW-0732">Signal</keyword>
<keyword evidence="5" id="KW-1185">Reference proteome</keyword>
<keyword evidence="2" id="KW-0175">Coiled coil</keyword>
<dbReference type="InterPro" id="IPR030392">
    <property type="entry name" value="S74_ICA"/>
</dbReference>
<organism evidence="4 5">
    <name type="scientific">Flavobacterium suaedae</name>
    <dbReference type="NCBI Taxonomy" id="1767027"/>
    <lineage>
        <taxon>Bacteria</taxon>
        <taxon>Pseudomonadati</taxon>
        <taxon>Bacteroidota</taxon>
        <taxon>Flavobacteriia</taxon>
        <taxon>Flavobacteriales</taxon>
        <taxon>Flavobacteriaceae</taxon>
        <taxon>Flavobacterium</taxon>
    </lineage>
</organism>
<protein>
    <recommendedName>
        <fullName evidence="3">Peptidase S74 domain-containing protein</fullName>
    </recommendedName>
</protein>
<dbReference type="InterPro" id="IPR026444">
    <property type="entry name" value="Secre_tail"/>
</dbReference>
<name>A0ABQ1JKG8_9FLAO</name>
<sequence length="396" mass="43493">MVSFSQNSSQGAVSTTIPTSSLGTQEIFRFKPGIITQLQNGTDFSFDATARWLSLGELVTPPSGQRLHGLRIQDEGKALVMGYSSAETNAFIQYISPNAVGRGLDIKFADSFTSTQSTLAASFRSNGSTDFGFADSFSIRKELYQVGIRSRFYKGLLITKGDSQISPANFTAADFKGPIIATSATFTSDEQFKQDIEAEGSVLELIKALNPVTYTFKTDNKFDISFPDAVQHGFIAQELEKLLPELVVNHNEEGVGTYKSVNYNGIISVLTKGIQELSEEVEYLKKQLADAKTYVVSKDNFTATEMDKIAESGFYLGQNTPNPFDNSTEIAYSFPKGAQNVVLMVFNLSGESLKEFTLKEEKGTVTLDASEFKPGLYLYSLISNNSEIITKKMLIK</sequence>
<gene>
    <name evidence="4" type="ORF">GCM10007424_08410</name>
</gene>
<dbReference type="PROSITE" id="PS51688">
    <property type="entry name" value="ICA"/>
    <property type="match status" value="1"/>
</dbReference>
<evidence type="ECO:0000256" key="1">
    <source>
        <dbReference type="ARBA" id="ARBA00022729"/>
    </source>
</evidence>
<dbReference type="Pfam" id="PF13884">
    <property type="entry name" value="Peptidase_S74"/>
    <property type="match status" value="1"/>
</dbReference>
<dbReference type="Proteomes" id="UP000615760">
    <property type="component" value="Unassembled WGS sequence"/>
</dbReference>
<comment type="caution">
    <text evidence="4">The sequence shown here is derived from an EMBL/GenBank/DDBJ whole genome shotgun (WGS) entry which is preliminary data.</text>
</comment>
<proteinExistence type="predicted"/>
<feature type="coiled-coil region" evidence="2">
    <location>
        <begin position="267"/>
        <end position="294"/>
    </location>
</feature>
<feature type="domain" description="Peptidase S74" evidence="3">
    <location>
        <begin position="188"/>
        <end position="288"/>
    </location>
</feature>
<evidence type="ECO:0000313" key="5">
    <source>
        <dbReference type="Proteomes" id="UP000615760"/>
    </source>
</evidence>
<dbReference type="NCBIfam" id="TIGR04183">
    <property type="entry name" value="Por_Secre_tail"/>
    <property type="match status" value="1"/>
</dbReference>